<dbReference type="SUPFAM" id="SSF51905">
    <property type="entry name" value="FAD/NAD(P)-binding domain"/>
    <property type="match status" value="1"/>
</dbReference>
<evidence type="ECO:0000256" key="2">
    <source>
        <dbReference type="ARBA" id="ARBA00023033"/>
    </source>
</evidence>
<keyword evidence="2 4" id="KW-0503">Monooxygenase</keyword>
<dbReference type="PANTHER" id="PTHR13789:SF309">
    <property type="entry name" value="PUTATIVE (AFU_ORTHOLOGUE AFUA_6G14510)-RELATED"/>
    <property type="match status" value="1"/>
</dbReference>
<feature type="domain" description="FAD-binding" evidence="3">
    <location>
        <begin position="4"/>
        <end position="320"/>
    </location>
</feature>
<proteinExistence type="predicted"/>
<dbReference type="Gene3D" id="3.50.50.60">
    <property type="entry name" value="FAD/NAD(P)-binding domain"/>
    <property type="match status" value="1"/>
</dbReference>
<dbReference type="InterPro" id="IPR050493">
    <property type="entry name" value="FAD-dep_Monooxygenase_BioMet"/>
</dbReference>
<dbReference type="Pfam" id="PF01494">
    <property type="entry name" value="FAD_binding_3"/>
    <property type="match status" value="1"/>
</dbReference>
<organism evidence="4 5">
    <name type="scientific">Candidatus Pelagibacter giovannonii</name>
    <dbReference type="NCBI Taxonomy" id="2563896"/>
    <lineage>
        <taxon>Bacteria</taxon>
        <taxon>Pseudomonadati</taxon>
        <taxon>Pseudomonadota</taxon>
        <taxon>Alphaproteobacteria</taxon>
        <taxon>Candidatus Pelagibacterales</taxon>
        <taxon>Candidatus Pelagibacteraceae</taxon>
        <taxon>Candidatus Pelagibacter</taxon>
    </lineage>
</organism>
<keyword evidence="1" id="KW-0560">Oxidoreductase</keyword>
<dbReference type="EMBL" id="CP038852">
    <property type="protein sequence ID" value="QIZ21283.1"/>
    <property type="molecule type" value="Genomic_DNA"/>
</dbReference>
<sequence>MKNIAIIGAGISGLYIANLLIQNSNYQVTIYEKNGSVNLKKGYGIQLSVNSIKLLNQINFKKIRIEDKFHPNKLDFYSLKNNKKICDFDISMFNSADTKYTTLQRSTLINFLKDGLHENIIHYNKKVIKINEEAENKEVSFEDGSSIKCDYLIISDGTFSKTKSLIANKEIKPKYFNSIALRATIDQDALKGINPENISLFLGSNLHSVLYPINSKGQFNFISILRKKLSTKELSDYFLFENKDFTASIISEISKQVAPETIKNLKGIKCFPIFVSSEVFELKNKNTFIIGDAFFALPPTFAQGASQSIEVSHELYKNLENEKTQFNSERVKRVKMIDMKSKLNYFAFHLSNPLTIWIRNLIIQKLVKNKKFINSYLGKIYKD</sequence>
<name>A0A6H1Q4J8_9PROT</name>
<keyword evidence="5" id="KW-1185">Reference proteome</keyword>
<dbReference type="KEGG" id="peg:E5R92_05740"/>
<dbReference type="GO" id="GO:0004497">
    <property type="term" value="F:monooxygenase activity"/>
    <property type="evidence" value="ECO:0007669"/>
    <property type="project" value="UniProtKB-KW"/>
</dbReference>
<protein>
    <submittedName>
        <fullName evidence="4">Salicylate 1-monooxygenase</fullName>
    </submittedName>
</protein>
<evidence type="ECO:0000313" key="5">
    <source>
        <dbReference type="Proteomes" id="UP000501094"/>
    </source>
</evidence>
<dbReference type="RefSeq" id="WP_168607139.1">
    <property type="nucleotide sequence ID" value="NZ_CP038852.1"/>
</dbReference>
<dbReference type="PRINTS" id="PR00420">
    <property type="entry name" value="RNGMNOXGNASE"/>
</dbReference>
<evidence type="ECO:0000259" key="3">
    <source>
        <dbReference type="Pfam" id="PF01494"/>
    </source>
</evidence>
<dbReference type="AlphaFoldDB" id="A0A6H1Q4J8"/>
<evidence type="ECO:0000256" key="1">
    <source>
        <dbReference type="ARBA" id="ARBA00023002"/>
    </source>
</evidence>
<dbReference type="GO" id="GO:0071949">
    <property type="term" value="F:FAD binding"/>
    <property type="evidence" value="ECO:0007669"/>
    <property type="project" value="InterPro"/>
</dbReference>
<dbReference type="PANTHER" id="PTHR13789">
    <property type="entry name" value="MONOOXYGENASE"/>
    <property type="match status" value="1"/>
</dbReference>
<evidence type="ECO:0000313" key="4">
    <source>
        <dbReference type="EMBL" id="QIZ21283.1"/>
    </source>
</evidence>
<dbReference type="InterPro" id="IPR036188">
    <property type="entry name" value="FAD/NAD-bd_sf"/>
</dbReference>
<dbReference type="Proteomes" id="UP000501094">
    <property type="component" value="Chromosome"/>
</dbReference>
<accession>A0A6H1Q4J8</accession>
<dbReference type="InterPro" id="IPR002938">
    <property type="entry name" value="FAD-bd"/>
</dbReference>
<reference evidence="4 5" key="1">
    <citation type="journal article" date="2020" name="Nat. Microbiol.">
        <title>Lysogenic host-virus interactions in SAR11 marine bacteria.</title>
        <authorList>
            <person name="Morris R.M."/>
            <person name="Cain K.R."/>
            <person name="Hvorecny K.L."/>
            <person name="Kollman J.M."/>
        </authorList>
    </citation>
    <scope>NUCLEOTIDE SEQUENCE [LARGE SCALE GENOMIC DNA]</scope>
    <source>
        <strain evidence="4 5">NP1</strain>
    </source>
</reference>
<gene>
    <name evidence="4" type="ORF">E5R92_05740</name>
</gene>